<dbReference type="AlphaFoldDB" id="A0A7I8C1D7"/>
<feature type="transmembrane region" description="Helical" evidence="1">
    <location>
        <begin position="183"/>
        <end position="202"/>
    </location>
</feature>
<keyword evidence="3" id="KW-0614">Plasmid</keyword>
<keyword evidence="1" id="KW-0472">Membrane</keyword>
<dbReference type="EMBL" id="AP023177">
    <property type="protein sequence ID" value="BCF94887.1"/>
    <property type="molecule type" value="Genomic_DNA"/>
</dbReference>
<dbReference type="RefSeq" id="WP_180727611.1">
    <property type="nucleotide sequence ID" value="NZ_AP023177.1"/>
</dbReference>
<feature type="transmembrane region" description="Helical" evidence="1">
    <location>
        <begin position="122"/>
        <end position="139"/>
    </location>
</feature>
<feature type="transmembrane region" description="Helical" evidence="1">
    <location>
        <begin position="96"/>
        <end position="115"/>
    </location>
</feature>
<name>A0A7I8C1D7_9BURK</name>
<keyword evidence="1" id="KW-1133">Transmembrane helix</keyword>
<feature type="transmembrane region" description="Helical" evidence="1">
    <location>
        <begin position="151"/>
        <end position="171"/>
    </location>
</feature>
<evidence type="ECO:0000259" key="2">
    <source>
        <dbReference type="Pfam" id="PF00892"/>
    </source>
</evidence>
<evidence type="ECO:0000256" key="1">
    <source>
        <dbReference type="SAM" id="Phobius"/>
    </source>
</evidence>
<accession>A0A7I8C1D7</accession>
<keyword evidence="4" id="KW-1185">Reference proteome</keyword>
<gene>
    <name evidence="3" type="ORF">PPGU16_79540</name>
</gene>
<keyword evidence="1" id="KW-0812">Transmembrane</keyword>
<organism evidence="3 4">
    <name type="scientific">Paraburkholderia largidicola</name>
    <dbReference type="NCBI Taxonomy" id="3014751"/>
    <lineage>
        <taxon>Bacteria</taxon>
        <taxon>Pseudomonadati</taxon>
        <taxon>Pseudomonadota</taxon>
        <taxon>Betaproteobacteria</taxon>
        <taxon>Burkholderiales</taxon>
        <taxon>Burkholderiaceae</taxon>
        <taxon>Paraburkholderia</taxon>
    </lineage>
</organism>
<sequence length="286" mass="28720">MTAILGLCAALGWGLTDFLAGPTARRAGIGSTMLFTSLAGLAALVIWISARSEATIGRVLHATADLSFCWTLVAGLLSALASLLLTCGLADGKSAIVAPIAMSYGAVATTLSLIAGEVFRPAALAGLVMCVIGAPLTALDRHHEGPHGGPVRTGVLFATGAAFCYGTGFWMQGRFSVPQLGTAGALLINYMCGVLVALVVFVRGQNRGRALLGSPRVFAQAAASITALACLAAGTGGSSTAVVTVLSSLSGGVTALLARVFRKEQLSSVQVLGVVGSTVGATVLSM</sequence>
<dbReference type="GO" id="GO:0016020">
    <property type="term" value="C:membrane"/>
    <property type="evidence" value="ECO:0007669"/>
    <property type="project" value="InterPro"/>
</dbReference>
<feature type="transmembrane region" description="Helical" evidence="1">
    <location>
        <begin position="217"/>
        <end position="234"/>
    </location>
</feature>
<geneLocation type="plasmid" evidence="3 4">
    <name>PPGU16_p2</name>
</geneLocation>
<feature type="domain" description="EamA" evidence="2">
    <location>
        <begin position="153"/>
        <end position="285"/>
    </location>
</feature>
<dbReference type="Pfam" id="PF00892">
    <property type="entry name" value="EamA"/>
    <property type="match status" value="1"/>
</dbReference>
<evidence type="ECO:0000313" key="3">
    <source>
        <dbReference type="EMBL" id="BCF94887.1"/>
    </source>
</evidence>
<dbReference type="KEGG" id="plad:PPGU16_79540"/>
<proteinExistence type="predicted"/>
<protein>
    <submittedName>
        <fullName evidence="3">Membrane protein</fullName>
    </submittedName>
</protein>
<feature type="transmembrane region" description="Helical" evidence="1">
    <location>
        <begin position="30"/>
        <end position="50"/>
    </location>
</feature>
<dbReference type="Proteomes" id="UP000510888">
    <property type="component" value="Plasmid PPGU16_p2"/>
</dbReference>
<feature type="transmembrane region" description="Helical" evidence="1">
    <location>
        <begin position="62"/>
        <end position="84"/>
    </location>
</feature>
<reference evidence="3 4" key="1">
    <citation type="journal article" date="2020" name="Genes (Basel)">
        <title>Genomic Comparison of Insect Gut Symbionts from Divergent Burkholderia Subclades.</title>
        <authorList>
            <person name="Takeshita K."/>
            <person name="Kikuchi Y."/>
        </authorList>
    </citation>
    <scope>NUCLEOTIDE SEQUENCE [LARGE SCALE GENOMIC DNA]</scope>
    <source>
        <strain evidence="3 4">PGU16</strain>
        <plasmid evidence="3 4">PPGU16_p2</plasmid>
    </source>
</reference>
<evidence type="ECO:0000313" key="4">
    <source>
        <dbReference type="Proteomes" id="UP000510888"/>
    </source>
</evidence>
<dbReference type="InterPro" id="IPR000620">
    <property type="entry name" value="EamA_dom"/>
</dbReference>